<name>A0A897MY16_9EURY</name>
<feature type="transmembrane region" description="Helical" evidence="1">
    <location>
        <begin position="139"/>
        <end position="161"/>
    </location>
</feature>
<dbReference type="Pfam" id="PF12679">
    <property type="entry name" value="ABC2_membrane_2"/>
    <property type="match status" value="1"/>
</dbReference>
<dbReference type="Proteomes" id="UP000663525">
    <property type="component" value="Chromosome"/>
</dbReference>
<dbReference type="GeneID" id="68854442"/>
<feature type="transmembrane region" description="Helical" evidence="1">
    <location>
        <begin position="49"/>
        <end position="74"/>
    </location>
</feature>
<dbReference type="GO" id="GO:0140359">
    <property type="term" value="F:ABC-type transporter activity"/>
    <property type="evidence" value="ECO:0007669"/>
    <property type="project" value="InterPro"/>
</dbReference>
<keyword evidence="1" id="KW-1133">Transmembrane helix</keyword>
<organism evidence="2 3">
    <name type="scientific">Halapricum desulfuricans</name>
    <dbReference type="NCBI Taxonomy" id="2841257"/>
    <lineage>
        <taxon>Archaea</taxon>
        <taxon>Methanobacteriati</taxon>
        <taxon>Methanobacteriota</taxon>
        <taxon>Stenosarchaea group</taxon>
        <taxon>Halobacteria</taxon>
        <taxon>Halobacteriales</taxon>
        <taxon>Haloarculaceae</taxon>
        <taxon>Halapricum</taxon>
    </lineage>
</organism>
<sequence>MSTLAVAKRDFLDVRRAKLVWAPVALYTLFMVLFFWGQSTSSEPDFYAVLWSLLGVGGALVVPLIALVAAYLSIAGERESGSIKFTLGAPVDRSAVVLGKLLSRSGVVLAGLGVSFVVGTGIAQVLVPEMTFEYADYAIFIGVTLLYALAYVAVAVAISAATATRSRAMAGGIGFFFVFNLVWNFLPVSPTQMLEFVLEELGRNPDNYEHLLEFVFSVSPTGAYLNSTKLFMSDRFLEGVGTANSAGDPFYIQGWFMIVILAAWVVVPLGLGSWRFEHAQLG</sequence>
<dbReference type="PANTHER" id="PTHR43471:SF1">
    <property type="entry name" value="ABC TRANSPORTER PERMEASE PROTEIN NOSY-RELATED"/>
    <property type="match status" value="1"/>
</dbReference>
<proteinExistence type="predicted"/>
<feature type="transmembrane region" description="Helical" evidence="1">
    <location>
        <begin position="168"/>
        <end position="186"/>
    </location>
</feature>
<feature type="transmembrane region" description="Helical" evidence="1">
    <location>
        <begin position="20"/>
        <end position="37"/>
    </location>
</feature>
<keyword evidence="1" id="KW-0472">Membrane</keyword>
<dbReference type="GO" id="GO:0005886">
    <property type="term" value="C:plasma membrane"/>
    <property type="evidence" value="ECO:0007669"/>
    <property type="project" value="UniProtKB-SubCell"/>
</dbReference>
<dbReference type="InterPro" id="IPR037272">
    <property type="entry name" value="SNS_sf"/>
</dbReference>
<feature type="transmembrane region" description="Helical" evidence="1">
    <location>
        <begin position="250"/>
        <end position="271"/>
    </location>
</feature>
<dbReference type="AlphaFoldDB" id="A0A897MY16"/>
<dbReference type="SUPFAM" id="SSF161070">
    <property type="entry name" value="SNF-like"/>
    <property type="match status" value="1"/>
</dbReference>
<evidence type="ECO:0000313" key="3">
    <source>
        <dbReference type="Proteomes" id="UP000663525"/>
    </source>
</evidence>
<evidence type="ECO:0000313" key="2">
    <source>
        <dbReference type="EMBL" id="QSG05161.1"/>
    </source>
</evidence>
<evidence type="ECO:0000256" key="1">
    <source>
        <dbReference type="SAM" id="Phobius"/>
    </source>
</evidence>
<keyword evidence="1" id="KW-0812">Transmembrane</keyword>
<dbReference type="PANTHER" id="PTHR43471">
    <property type="entry name" value="ABC TRANSPORTER PERMEASE"/>
    <property type="match status" value="1"/>
</dbReference>
<gene>
    <name evidence="2" type="primary">nosY</name>
    <name evidence="2" type="ORF">HSR121_0808</name>
</gene>
<dbReference type="RefSeq" id="WP_229114853.1">
    <property type="nucleotide sequence ID" value="NZ_CP064787.1"/>
</dbReference>
<feature type="transmembrane region" description="Helical" evidence="1">
    <location>
        <begin position="107"/>
        <end position="127"/>
    </location>
</feature>
<dbReference type="EMBL" id="CP064787">
    <property type="protein sequence ID" value="QSG05161.1"/>
    <property type="molecule type" value="Genomic_DNA"/>
</dbReference>
<reference evidence="2" key="1">
    <citation type="submission" date="2020-11" db="EMBL/GenBank/DDBJ databases">
        <title>Carbohydrate-dependent, anaerobic sulfur respiration: A novel catabolism in halophilic archaea.</title>
        <authorList>
            <person name="Sorokin D.Y."/>
            <person name="Messina E."/>
            <person name="Smedile F."/>
            <person name="La Cono V."/>
            <person name="Hallsworth J.E."/>
            <person name="Yakimov M.M."/>
        </authorList>
    </citation>
    <scope>NUCLEOTIDE SEQUENCE</scope>
    <source>
        <strain evidence="2">HSR12-1</strain>
    </source>
</reference>
<accession>A0A897MY16</accession>
<protein>
    <submittedName>
        <fullName evidence="2">ABC-type transport system involved in multi-copper enzyme maturation, permease component</fullName>
    </submittedName>
</protein>